<dbReference type="OrthoDB" id="9809379at2"/>
<dbReference type="InterPro" id="IPR037219">
    <property type="entry name" value="Peptidase_M41-like"/>
</dbReference>
<dbReference type="GO" id="GO:0004176">
    <property type="term" value="F:ATP-dependent peptidase activity"/>
    <property type="evidence" value="ECO:0007669"/>
    <property type="project" value="InterPro"/>
</dbReference>
<dbReference type="Gene3D" id="3.40.50.300">
    <property type="entry name" value="P-loop containing nucleotide triphosphate hydrolases"/>
    <property type="match status" value="1"/>
</dbReference>
<dbReference type="Pfam" id="PF00004">
    <property type="entry name" value="AAA"/>
    <property type="match status" value="1"/>
</dbReference>
<dbReference type="InterPro" id="IPR027417">
    <property type="entry name" value="P-loop_NTPase"/>
</dbReference>
<dbReference type="SUPFAM" id="SSF140990">
    <property type="entry name" value="FtsH protease domain-like"/>
    <property type="match status" value="1"/>
</dbReference>
<evidence type="ECO:0000313" key="11">
    <source>
        <dbReference type="EMBL" id="RDU69783.1"/>
    </source>
</evidence>
<dbReference type="AlphaFoldDB" id="A0A3D8IXJ6"/>
<feature type="domain" description="AAA+ ATPase" evidence="10">
    <location>
        <begin position="180"/>
        <end position="316"/>
    </location>
</feature>
<keyword evidence="6" id="KW-0482">Metalloprotease</keyword>
<dbReference type="InterPro" id="IPR003959">
    <property type="entry name" value="ATPase_AAA_core"/>
</dbReference>
<dbReference type="PRINTS" id="PR00300">
    <property type="entry name" value="CLPPROTEASEA"/>
</dbReference>
<dbReference type="InterPro" id="IPR003593">
    <property type="entry name" value="AAA+_ATPase"/>
</dbReference>
<evidence type="ECO:0000256" key="4">
    <source>
        <dbReference type="ARBA" id="ARBA00022801"/>
    </source>
</evidence>
<keyword evidence="2" id="KW-0645">Protease</keyword>
<sequence>MNSPKKKLTLALSLVALFLVLISFLLFKDHTKTIGLQEFPSLAHNASKFELDDQYLYFWHNNEQYKILRDDKVLQSISSPITYRRSYWLYSLLGAILLLLGGGAYLYRRFKPSPAPSPLAPSSTPQKSTKSKEEVITPIQPNPKITLNSLAGISEVKSDLREIIDYLKNPSKYRKLGLRMPKGVLLVGPPGVGKTMLAKALASEAGVPFFYQSGSSFSQIFVGSGAKRVQELFSQAKEAQSAIIFIDEIDSVGKERGVGRNDERESTLNQLLTEMDGFMDSSNLIIFGATNHASVLDPALLRSGRFDRKIYIDLPSPKEREEIFSLYLQDKNFSFSIPKISQECLGFSGAMIESLVNEAGLLMLRDKREVIEERDIQNAKNKLTLSLKKSPTLTQEQRKVLALYQASKALFALKSHIKFIKISLQEEESVWESQEVLSQTDALNTLKLHLIGYTALKLHYHQSFSCVENDLKVAKEWSEKISILYGMGERLFVEDSNLLLQAQRECQEFIQSHTQAIQTLQEAFLQKECLSFQTLNDLL</sequence>
<dbReference type="Pfam" id="PF17862">
    <property type="entry name" value="AAA_lid_3"/>
    <property type="match status" value="1"/>
</dbReference>
<name>A0A3D8IXJ6_9HELI</name>
<evidence type="ECO:0000256" key="5">
    <source>
        <dbReference type="ARBA" id="ARBA00022833"/>
    </source>
</evidence>
<reference evidence="11 12" key="1">
    <citation type="submission" date="2018-04" db="EMBL/GenBank/DDBJ databases">
        <title>Novel Campyloabacter and Helicobacter Species and Strains.</title>
        <authorList>
            <person name="Mannion A.J."/>
            <person name="Shen Z."/>
            <person name="Fox J.G."/>
        </authorList>
    </citation>
    <scope>NUCLEOTIDE SEQUENCE [LARGE SCALE GENOMIC DNA]</scope>
    <source>
        <strain evidence="11 12">MIT 04-9366</strain>
    </source>
</reference>
<evidence type="ECO:0000256" key="2">
    <source>
        <dbReference type="ARBA" id="ARBA00022670"/>
    </source>
</evidence>
<dbReference type="InterPro" id="IPR001270">
    <property type="entry name" value="ClpA/B"/>
</dbReference>
<evidence type="ECO:0000256" key="9">
    <source>
        <dbReference type="SAM" id="Phobius"/>
    </source>
</evidence>
<dbReference type="Gene3D" id="1.20.58.760">
    <property type="entry name" value="Peptidase M41"/>
    <property type="match status" value="1"/>
</dbReference>
<keyword evidence="9" id="KW-0812">Transmembrane</keyword>
<keyword evidence="5" id="KW-0862">Zinc</keyword>
<dbReference type="CDD" id="cd19501">
    <property type="entry name" value="RecA-like_FtsH"/>
    <property type="match status" value="1"/>
</dbReference>
<keyword evidence="9" id="KW-0472">Membrane</keyword>
<gene>
    <name evidence="11" type="ORF">CQA58_06480</name>
</gene>
<keyword evidence="12" id="KW-1185">Reference proteome</keyword>
<keyword evidence="7" id="KW-0547">Nucleotide-binding</keyword>
<dbReference type="InterPro" id="IPR003960">
    <property type="entry name" value="ATPase_AAA_CS"/>
</dbReference>
<organism evidence="11 12">
    <name type="scientific">Helicobacter brantae</name>
    <dbReference type="NCBI Taxonomy" id="375927"/>
    <lineage>
        <taxon>Bacteria</taxon>
        <taxon>Pseudomonadati</taxon>
        <taxon>Campylobacterota</taxon>
        <taxon>Epsilonproteobacteria</taxon>
        <taxon>Campylobacterales</taxon>
        <taxon>Helicobacteraceae</taxon>
        <taxon>Helicobacter</taxon>
    </lineage>
</organism>
<dbReference type="PANTHER" id="PTHR23076:SF97">
    <property type="entry name" value="ATP-DEPENDENT ZINC METALLOPROTEASE YME1L1"/>
    <property type="match status" value="1"/>
</dbReference>
<protein>
    <recommendedName>
        <fullName evidence="10">AAA+ ATPase domain-containing protein</fullName>
    </recommendedName>
</protein>
<dbReference type="GO" id="GO:0030163">
    <property type="term" value="P:protein catabolic process"/>
    <property type="evidence" value="ECO:0007669"/>
    <property type="project" value="TreeGrafter"/>
</dbReference>
<dbReference type="Gene3D" id="1.10.8.60">
    <property type="match status" value="1"/>
</dbReference>
<dbReference type="PANTHER" id="PTHR23076">
    <property type="entry name" value="METALLOPROTEASE M41 FTSH"/>
    <property type="match status" value="1"/>
</dbReference>
<dbReference type="SUPFAM" id="SSF52540">
    <property type="entry name" value="P-loop containing nucleoside triphosphate hydrolases"/>
    <property type="match status" value="1"/>
</dbReference>
<keyword evidence="4" id="KW-0378">Hydrolase</keyword>
<comment type="cofactor">
    <cofactor evidence="1">
        <name>Zn(2+)</name>
        <dbReference type="ChEBI" id="CHEBI:29105"/>
    </cofactor>
</comment>
<dbReference type="EMBL" id="NXLV01000013">
    <property type="protein sequence ID" value="RDU69783.1"/>
    <property type="molecule type" value="Genomic_DNA"/>
</dbReference>
<keyword evidence="9" id="KW-1133">Transmembrane helix</keyword>
<evidence type="ECO:0000313" key="12">
    <source>
        <dbReference type="Proteomes" id="UP000257045"/>
    </source>
</evidence>
<keyword evidence="7" id="KW-0067">ATP-binding</keyword>
<dbReference type="InterPro" id="IPR041569">
    <property type="entry name" value="AAA_lid_3"/>
</dbReference>
<evidence type="ECO:0000256" key="8">
    <source>
        <dbReference type="SAM" id="MobiDB-lite"/>
    </source>
</evidence>
<dbReference type="GO" id="GO:0006508">
    <property type="term" value="P:proteolysis"/>
    <property type="evidence" value="ECO:0007669"/>
    <property type="project" value="UniProtKB-KW"/>
</dbReference>
<dbReference type="FunFam" id="3.40.50.300:FF:002568">
    <property type="entry name" value="Cell division protein (FtsH)"/>
    <property type="match status" value="1"/>
</dbReference>
<feature type="region of interest" description="Disordered" evidence="8">
    <location>
        <begin position="115"/>
        <end position="134"/>
    </location>
</feature>
<dbReference type="GO" id="GO:0046872">
    <property type="term" value="F:metal ion binding"/>
    <property type="evidence" value="ECO:0007669"/>
    <property type="project" value="UniProtKB-KW"/>
</dbReference>
<accession>A0A3D8IXJ6</accession>
<dbReference type="Proteomes" id="UP000257045">
    <property type="component" value="Unassembled WGS sequence"/>
</dbReference>
<dbReference type="GO" id="GO:0016887">
    <property type="term" value="F:ATP hydrolysis activity"/>
    <property type="evidence" value="ECO:0007669"/>
    <property type="project" value="InterPro"/>
</dbReference>
<comment type="similarity">
    <text evidence="7">Belongs to the AAA ATPase family.</text>
</comment>
<evidence type="ECO:0000256" key="7">
    <source>
        <dbReference type="RuleBase" id="RU003651"/>
    </source>
</evidence>
<dbReference type="SMART" id="SM00382">
    <property type="entry name" value="AAA"/>
    <property type="match status" value="1"/>
</dbReference>
<evidence type="ECO:0000259" key="10">
    <source>
        <dbReference type="SMART" id="SM00382"/>
    </source>
</evidence>
<dbReference type="GO" id="GO:0005886">
    <property type="term" value="C:plasma membrane"/>
    <property type="evidence" value="ECO:0007669"/>
    <property type="project" value="TreeGrafter"/>
</dbReference>
<comment type="caution">
    <text evidence="11">The sequence shown here is derived from an EMBL/GenBank/DDBJ whole genome shotgun (WGS) entry which is preliminary data.</text>
</comment>
<keyword evidence="3" id="KW-0479">Metal-binding</keyword>
<proteinExistence type="inferred from homology"/>
<dbReference type="GO" id="GO:0005524">
    <property type="term" value="F:ATP binding"/>
    <property type="evidence" value="ECO:0007669"/>
    <property type="project" value="UniProtKB-KW"/>
</dbReference>
<dbReference type="PROSITE" id="PS00674">
    <property type="entry name" value="AAA"/>
    <property type="match status" value="1"/>
</dbReference>
<dbReference type="RefSeq" id="WP_115569911.1">
    <property type="nucleotide sequence ID" value="NZ_NXLV01000013.1"/>
</dbReference>
<evidence type="ECO:0000256" key="3">
    <source>
        <dbReference type="ARBA" id="ARBA00022723"/>
    </source>
</evidence>
<evidence type="ECO:0000256" key="6">
    <source>
        <dbReference type="ARBA" id="ARBA00023049"/>
    </source>
</evidence>
<feature type="transmembrane region" description="Helical" evidence="9">
    <location>
        <begin position="87"/>
        <end position="107"/>
    </location>
</feature>
<evidence type="ECO:0000256" key="1">
    <source>
        <dbReference type="ARBA" id="ARBA00001947"/>
    </source>
</evidence>
<dbReference type="GO" id="GO:0004222">
    <property type="term" value="F:metalloendopeptidase activity"/>
    <property type="evidence" value="ECO:0007669"/>
    <property type="project" value="InterPro"/>
</dbReference>